<sequence length="68" mass="7005">MPPHTYGMPRLFMANLSAVFQAGFGALCARMRLVSVTVRVVGSSSVSALAVLAVSAVLAVLSVLSVRA</sequence>
<reference evidence="3" key="1">
    <citation type="journal article" date="2019" name="Int. J. Syst. Evol. Microbiol.">
        <title>The Global Catalogue of Microorganisms (GCM) 10K type strain sequencing project: providing services to taxonomists for standard genome sequencing and annotation.</title>
        <authorList>
            <consortium name="The Broad Institute Genomics Platform"/>
            <consortium name="The Broad Institute Genome Sequencing Center for Infectious Disease"/>
            <person name="Wu L."/>
            <person name="Ma J."/>
        </authorList>
    </citation>
    <scope>NUCLEOTIDE SEQUENCE [LARGE SCALE GENOMIC DNA]</scope>
    <source>
        <strain evidence="3">JCM 16904</strain>
    </source>
</reference>
<keyword evidence="1" id="KW-0812">Transmembrane</keyword>
<comment type="caution">
    <text evidence="2">The sequence shown here is derived from an EMBL/GenBank/DDBJ whole genome shotgun (WGS) entry which is preliminary data.</text>
</comment>
<name>A0ABP7C6J6_9ACTN</name>
<protein>
    <submittedName>
        <fullName evidence="2">Uncharacterized protein</fullName>
    </submittedName>
</protein>
<gene>
    <name evidence="2" type="ORF">GCM10022224_049100</name>
</gene>
<proteinExistence type="predicted"/>
<evidence type="ECO:0000313" key="2">
    <source>
        <dbReference type="EMBL" id="GAA3679085.1"/>
    </source>
</evidence>
<dbReference type="Proteomes" id="UP001500902">
    <property type="component" value="Unassembled WGS sequence"/>
</dbReference>
<organism evidence="2 3">
    <name type="scientific">Nonomuraea antimicrobica</name>
    <dbReference type="NCBI Taxonomy" id="561173"/>
    <lineage>
        <taxon>Bacteria</taxon>
        <taxon>Bacillati</taxon>
        <taxon>Actinomycetota</taxon>
        <taxon>Actinomycetes</taxon>
        <taxon>Streptosporangiales</taxon>
        <taxon>Streptosporangiaceae</taxon>
        <taxon>Nonomuraea</taxon>
    </lineage>
</organism>
<accession>A0ABP7C6J6</accession>
<keyword evidence="1" id="KW-0472">Membrane</keyword>
<keyword evidence="3" id="KW-1185">Reference proteome</keyword>
<evidence type="ECO:0000313" key="3">
    <source>
        <dbReference type="Proteomes" id="UP001500902"/>
    </source>
</evidence>
<evidence type="ECO:0000256" key="1">
    <source>
        <dbReference type="SAM" id="Phobius"/>
    </source>
</evidence>
<dbReference type="EMBL" id="BAAAZP010000090">
    <property type="protein sequence ID" value="GAA3679085.1"/>
    <property type="molecule type" value="Genomic_DNA"/>
</dbReference>
<keyword evidence="1" id="KW-1133">Transmembrane helix</keyword>
<feature type="transmembrane region" description="Helical" evidence="1">
    <location>
        <begin position="45"/>
        <end position="66"/>
    </location>
</feature>
<feature type="transmembrane region" description="Helical" evidence="1">
    <location>
        <begin position="12"/>
        <end position="33"/>
    </location>
</feature>